<dbReference type="AlphaFoldDB" id="A0AAV4R0W6"/>
<reference evidence="1 2" key="1">
    <citation type="submission" date="2021-06" db="EMBL/GenBank/DDBJ databases">
        <title>Caerostris darwini draft genome.</title>
        <authorList>
            <person name="Kono N."/>
            <person name="Arakawa K."/>
        </authorList>
    </citation>
    <scope>NUCLEOTIDE SEQUENCE [LARGE SCALE GENOMIC DNA]</scope>
</reference>
<dbReference type="Proteomes" id="UP001054837">
    <property type="component" value="Unassembled WGS sequence"/>
</dbReference>
<proteinExistence type="predicted"/>
<keyword evidence="2" id="KW-1185">Reference proteome</keyword>
<sequence length="107" mass="12500">MKDNCCNGELGHVLCRDQEEIVSPENLNEKIRMRNVVSNRILAFWKKENTPSKVRNQITAKLAKMQIRYSEKHKKLGNEITLCVLISDTFYGKIVPTDIFWFFIPVN</sequence>
<gene>
    <name evidence="1" type="ORF">CDAR_85491</name>
</gene>
<accession>A0AAV4R0W6</accession>
<organism evidence="1 2">
    <name type="scientific">Caerostris darwini</name>
    <dbReference type="NCBI Taxonomy" id="1538125"/>
    <lineage>
        <taxon>Eukaryota</taxon>
        <taxon>Metazoa</taxon>
        <taxon>Ecdysozoa</taxon>
        <taxon>Arthropoda</taxon>
        <taxon>Chelicerata</taxon>
        <taxon>Arachnida</taxon>
        <taxon>Araneae</taxon>
        <taxon>Araneomorphae</taxon>
        <taxon>Entelegynae</taxon>
        <taxon>Araneoidea</taxon>
        <taxon>Araneidae</taxon>
        <taxon>Caerostris</taxon>
    </lineage>
</organism>
<evidence type="ECO:0000313" key="1">
    <source>
        <dbReference type="EMBL" id="GIY13946.1"/>
    </source>
</evidence>
<name>A0AAV4R0W6_9ARAC</name>
<dbReference type="EMBL" id="BPLQ01005295">
    <property type="protein sequence ID" value="GIY13946.1"/>
    <property type="molecule type" value="Genomic_DNA"/>
</dbReference>
<evidence type="ECO:0000313" key="2">
    <source>
        <dbReference type="Proteomes" id="UP001054837"/>
    </source>
</evidence>
<comment type="caution">
    <text evidence="1">The sequence shown here is derived from an EMBL/GenBank/DDBJ whole genome shotgun (WGS) entry which is preliminary data.</text>
</comment>
<protein>
    <submittedName>
        <fullName evidence="1">Uncharacterized protein</fullName>
    </submittedName>
</protein>